<dbReference type="PANTHER" id="PTHR31480">
    <property type="entry name" value="BIFUNCTIONAL LYCOPENE CYCLASE/PHYTOENE SYNTHASE"/>
    <property type="match status" value="1"/>
</dbReference>
<dbReference type="GO" id="GO:0051996">
    <property type="term" value="F:squalene synthase [NAD(P)H] activity"/>
    <property type="evidence" value="ECO:0007669"/>
    <property type="project" value="InterPro"/>
</dbReference>
<dbReference type="InterPro" id="IPR044843">
    <property type="entry name" value="Trans_IPPS_bact-type"/>
</dbReference>
<dbReference type="CDD" id="cd00683">
    <property type="entry name" value="Trans_IPPS_HH"/>
    <property type="match status" value="1"/>
</dbReference>
<proteinExistence type="predicted"/>
<name>A0A6B2JLI6_9RHOB</name>
<sequence>MALDTDMQRPAEAIVESAGSSFTAGMRLLPKDRRRAIFAIYAFCRAVDDIADGDGTGPDKALRLDAWQRELDRARAGHAATPVGAELSWAIGHYDLPEEELELIIEGMRMDVDGMVAPERPTLDAYVRRVAGSVGLLSMHIFGAWRGESSRRFALSLARALQLTNILRDIEEDAAMGRVYLPRDLLAEAGAAADPALVADDPHLPQVRARLAREARAAFTEAEAEIAAHPRLRLMPALLMMGPYERILRQIERDPTRRPPDRGQLGKVWDGARCLARGRR</sequence>
<evidence type="ECO:0000313" key="2">
    <source>
        <dbReference type="Proteomes" id="UP000474757"/>
    </source>
</evidence>
<dbReference type="AlphaFoldDB" id="A0A6B2JLI6"/>
<dbReference type="SFLD" id="SFLDS00005">
    <property type="entry name" value="Isoprenoid_Synthase_Type_I"/>
    <property type="match status" value="1"/>
</dbReference>
<dbReference type="SUPFAM" id="SSF48576">
    <property type="entry name" value="Terpenoid synthases"/>
    <property type="match status" value="1"/>
</dbReference>
<accession>A0A6B2JLI6</accession>
<organism evidence="1 2">
    <name type="scientific">Pseudoroseicyclus tamaricis</name>
    <dbReference type="NCBI Taxonomy" id="2705421"/>
    <lineage>
        <taxon>Bacteria</taxon>
        <taxon>Pseudomonadati</taxon>
        <taxon>Pseudomonadota</taxon>
        <taxon>Alphaproteobacteria</taxon>
        <taxon>Rhodobacterales</taxon>
        <taxon>Paracoccaceae</taxon>
        <taxon>Pseudoroseicyclus</taxon>
    </lineage>
</organism>
<dbReference type="Gene3D" id="1.10.600.10">
    <property type="entry name" value="Farnesyl Diphosphate Synthase"/>
    <property type="match status" value="1"/>
</dbReference>
<dbReference type="GO" id="GO:0016114">
    <property type="term" value="P:terpenoid biosynthetic process"/>
    <property type="evidence" value="ECO:0007669"/>
    <property type="project" value="UniProtKB-ARBA"/>
</dbReference>
<reference evidence="1 2" key="1">
    <citation type="submission" date="2020-02" db="EMBL/GenBank/DDBJ databases">
        <title>Pseudoroseicyclus tamarix, sp. nov., isolated from offshore sediment of a Tamarix chinensis forest.</title>
        <authorList>
            <person name="Gai Y."/>
        </authorList>
    </citation>
    <scope>NUCLEOTIDE SEQUENCE [LARGE SCALE GENOMIC DNA]</scope>
    <source>
        <strain evidence="1 2">CLL3-39</strain>
    </source>
</reference>
<dbReference type="RefSeq" id="WP_163895316.1">
    <property type="nucleotide sequence ID" value="NZ_JAAFYS010000003.1"/>
</dbReference>
<dbReference type="SFLD" id="SFLDG01018">
    <property type="entry name" value="Squalene/Phytoene_Synthase_Lik"/>
    <property type="match status" value="1"/>
</dbReference>
<protein>
    <submittedName>
        <fullName evidence="1">Squalene/phytoene synthase family protein</fullName>
    </submittedName>
</protein>
<dbReference type="InterPro" id="IPR033904">
    <property type="entry name" value="Trans_IPPS_HH"/>
</dbReference>
<dbReference type="GO" id="GO:0004311">
    <property type="term" value="F:geranylgeranyl diphosphate synthase activity"/>
    <property type="evidence" value="ECO:0007669"/>
    <property type="project" value="InterPro"/>
</dbReference>
<comment type="caution">
    <text evidence="1">The sequence shown here is derived from an EMBL/GenBank/DDBJ whole genome shotgun (WGS) entry which is preliminary data.</text>
</comment>
<gene>
    <name evidence="1" type="ORF">GZA08_15730</name>
</gene>
<dbReference type="InterPro" id="IPR008949">
    <property type="entry name" value="Isoprenoid_synthase_dom_sf"/>
</dbReference>
<dbReference type="Pfam" id="PF00494">
    <property type="entry name" value="SQS_PSY"/>
    <property type="match status" value="1"/>
</dbReference>
<dbReference type="InterPro" id="IPR002060">
    <property type="entry name" value="Squ/phyt_synthse"/>
</dbReference>
<evidence type="ECO:0000313" key="1">
    <source>
        <dbReference type="EMBL" id="NDV02421.1"/>
    </source>
</evidence>
<keyword evidence="2" id="KW-1185">Reference proteome</keyword>
<dbReference type="SFLD" id="SFLDG01212">
    <property type="entry name" value="Phytoene_synthase_like"/>
    <property type="match status" value="1"/>
</dbReference>
<dbReference type="EMBL" id="JAAGAB010000003">
    <property type="protein sequence ID" value="NDV02421.1"/>
    <property type="molecule type" value="Genomic_DNA"/>
</dbReference>
<dbReference type="Proteomes" id="UP000474757">
    <property type="component" value="Unassembled WGS sequence"/>
</dbReference>